<dbReference type="InterPro" id="IPR011701">
    <property type="entry name" value="MFS"/>
</dbReference>
<feature type="transmembrane region" description="Helical" evidence="9">
    <location>
        <begin position="556"/>
        <end position="576"/>
    </location>
</feature>
<evidence type="ECO:0000256" key="7">
    <source>
        <dbReference type="ARBA" id="ARBA00023136"/>
    </source>
</evidence>
<feature type="transmembrane region" description="Helical" evidence="9">
    <location>
        <begin position="218"/>
        <end position="241"/>
    </location>
</feature>
<evidence type="ECO:0000256" key="9">
    <source>
        <dbReference type="SAM" id="Phobius"/>
    </source>
</evidence>
<gene>
    <name evidence="11" type="ORF">ARMOST_07302</name>
</gene>
<keyword evidence="6" id="KW-0406">Ion transport</keyword>
<feature type="transmembrane region" description="Helical" evidence="9">
    <location>
        <begin position="450"/>
        <end position="471"/>
    </location>
</feature>
<dbReference type="GO" id="GO:0005886">
    <property type="term" value="C:plasma membrane"/>
    <property type="evidence" value="ECO:0007669"/>
    <property type="project" value="TreeGrafter"/>
</dbReference>
<dbReference type="InterPro" id="IPR036259">
    <property type="entry name" value="MFS_trans_sf"/>
</dbReference>
<keyword evidence="7 9" id="KW-0472">Membrane</keyword>
<dbReference type="EMBL" id="FUEG01000004">
    <property type="protein sequence ID" value="SJL03945.1"/>
    <property type="molecule type" value="Genomic_DNA"/>
</dbReference>
<dbReference type="SUPFAM" id="SSF103473">
    <property type="entry name" value="MFS general substrate transporter"/>
    <property type="match status" value="2"/>
</dbReference>
<evidence type="ECO:0000256" key="5">
    <source>
        <dbReference type="ARBA" id="ARBA00022989"/>
    </source>
</evidence>
<dbReference type="Pfam" id="PF07690">
    <property type="entry name" value="MFS_1"/>
    <property type="match status" value="1"/>
</dbReference>
<evidence type="ECO:0000313" key="11">
    <source>
        <dbReference type="EMBL" id="SJL03945.1"/>
    </source>
</evidence>
<dbReference type="OMA" id="YYLGDTH"/>
<evidence type="ECO:0000313" key="12">
    <source>
        <dbReference type="Proteomes" id="UP000219338"/>
    </source>
</evidence>
<dbReference type="Gene3D" id="1.20.1250.20">
    <property type="entry name" value="MFS general substrate transporter like domains"/>
    <property type="match status" value="1"/>
</dbReference>
<evidence type="ECO:0000259" key="10">
    <source>
        <dbReference type="PROSITE" id="PS50850"/>
    </source>
</evidence>
<keyword evidence="5 9" id="KW-1133">Transmembrane helix</keyword>
<comment type="similarity">
    <text evidence="2">Belongs to the major facilitator superfamily.</text>
</comment>
<organism evidence="11 12">
    <name type="scientific">Armillaria ostoyae</name>
    <name type="common">Armillaria root rot fungus</name>
    <dbReference type="NCBI Taxonomy" id="47428"/>
    <lineage>
        <taxon>Eukaryota</taxon>
        <taxon>Fungi</taxon>
        <taxon>Dikarya</taxon>
        <taxon>Basidiomycota</taxon>
        <taxon>Agaricomycotina</taxon>
        <taxon>Agaricomycetes</taxon>
        <taxon>Agaricomycetidae</taxon>
        <taxon>Agaricales</taxon>
        <taxon>Marasmiineae</taxon>
        <taxon>Physalacriaceae</taxon>
        <taxon>Armillaria</taxon>
    </lineage>
</organism>
<feature type="transmembrane region" description="Helical" evidence="9">
    <location>
        <begin position="347"/>
        <end position="368"/>
    </location>
</feature>
<feature type="transmembrane region" description="Helical" evidence="9">
    <location>
        <begin position="483"/>
        <end position="506"/>
    </location>
</feature>
<feature type="transmembrane region" description="Helical" evidence="9">
    <location>
        <begin position="388"/>
        <end position="409"/>
    </location>
</feature>
<evidence type="ECO:0000256" key="2">
    <source>
        <dbReference type="ARBA" id="ARBA00008335"/>
    </source>
</evidence>
<keyword evidence="12" id="KW-1185">Reference proteome</keyword>
<dbReference type="STRING" id="47428.A0A284R5G6"/>
<proteinExistence type="inferred from homology"/>
<evidence type="ECO:0000256" key="1">
    <source>
        <dbReference type="ARBA" id="ARBA00004141"/>
    </source>
</evidence>
<dbReference type="PROSITE" id="PS50850">
    <property type="entry name" value="MFS"/>
    <property type="match status" value="1"/>
</dbReference>
<dbReference type="InterPro" id="IPR020846">
    <property type="entry name" value="MFS_dom"/>
</dbReference>
<feature type="transmembrane region" description="Helical" evidence="9">
    <location>
        <begin position="316"/>
        <end position="335"/>
    </location>
</feature>
<dbReference type="Proteomes" id="UP000219338">
    <property type="component" value="Unassembled WGS sequence"/>
</dbReference>
<evidence type="ECO:0000256" key="4">
    <source>
        <dbReference type="ARBA" id="ARBA00022692"/>
    </source>
</evidence>
<accession>A0A284R5G6</accession>
<dbReference type="OrthoDB" id="2241241at2759"/>
<feature type="transmembrane region" description="Helical" evidence="9">
    <location>
        <begin position="421"/>
        <end position="438"/>
    </location>
</feature>
<dbReference type="PANTHER" id="PTHR23501">
    <property type="entry name" value="MAJOR FACILITATOR SUPERFAMILY"/>
    <property type="match status" value="1"/>
</dbReference>
<dbReference type="AlphaFoldDB" id="A0A284R5G6"/>
<evidence type="ECO:0000256" key="3">
    <source>
        <dbReference type="ARBA" id="ARBA00022448"/>
    </source>
</evidence>
<name>A0A284R5G6_ARMOS</name>
<sequence>MERAAPIEETKSHSETESSVEKAGDPDSQPSTSQTPKEGEVQVAGVARIEALYKVFGGNGAPLWVLYLSIALIAYVYSLDSNTTSSFLPFATSAFSSHSSIGTIEVAAEIIAAVGKPFIAKLADITSRPRAYVFSLFFYIIGYIVIASSSTVGAVCAGEVIYTIGTTGLDLVTDIIVADLSPLKWRGFATALPSSPYIINAFVAAEITNGFIPDKWRWGYGIFIIMLPVVMAPGLVVLFWAEYKSKRDNMVSIASSTWERRNDGSNEKVTWFTIARDFCLHVDVFGLILLGTAWALIFLPFTLYADAKGGWKNPSMIAMVTVGGILLFVFAAYEKWLAPYPLMPPRVLNRTFLGAICIDVLYMLSGNMRSLYYSSWTWVVKDWTTRDWTYFNKTVTVGLCVFGIVAGLIQRYTHRYKALQFTGLCIRIIGMGLTFYARGDNATQVDVALVWTQLLIAIGGAFSVVGSRVASQASVPHADLAQVIALISLWTSLGGSVGNAIAAAVWTGKMPFYLQKHLPYKTQAEIKKIFGSIKTARTLGDTDRTNVIYAYNDTVYLLYLPALILSFLPLIVLVFMRNFYLGDRQNAVQNVGIDGRVIDSEEDPKEKEKNTTDAEKA</sequence>
<dbReference type="FunFam" id="1.20.1250.20:FF:000197">
    <property type="entry name" value="Siderophore iron transporter 1"/>
    <property type="match status" value="1"/>
</dbReference>
<feature type="transmembrane region" description="Helical" evidence="9">
    <location>
        <begin position="131"/>
        <end position="164"/>
    </location>
</feature>
<dbReference type="GO" id="GO:0006811">
    <property type="term" value="P:monoatomic ion transport"/>
    <property type="evidence" value="ECO:0007669"/>
    <property type="project" value="UniProtKB-KW"/>
</dbReference>
<reference evidence="12" key="1">
    <citation type="journal article" date="2017" name="Nat. Ecol. Evol.">
        <title>Genome expansion and lineage-specific genetic innovations in the forest pathogenic fungi Armillaria.</title>
        <authorList>
            <person name="Sipos G."/>
            <person name="Prasanna A.N."/>
            <person name="Walter M.C."/>
            <person name="O'Connor E."/>
            <person name="Balint B."/>
            <person name="Krizsan K."/>
            <person name="Kiss B."/>
            <person name="Hess J."/>
            <person name="Varga T."/>
            <person name="Slot J."/>
            <person name="Riley R."/>
            <person name="Boka B."/>
            <person name="Rigling D."/>
            <person name="Barry K."/>
            <person name="Lee J."/>
            <person name="Mihaltcheva S."/>
            <person name="LaButti K."/>
            <person name="Lipzen A."/>
            <person name="Waldron R."/>
            <person name="Moloney N.M."/>
            <person name="Sperisen C."/>
            <person name="Kredics L."/>
            <person name="Vagvoelgyi C."/>
            <person name="Patrignani A."/>
            <person name="Fitzpatrick D."/>
            <person name="Nagy I."/>
            <person name="Doyle S."/>
            <person name="Anderson J.B."/>
            <person name="Grigoriev I.V."/>
            <person name="Gueldener U."/>
            <person name="Muensterkoetter M."/>
            <person name="Nagy L.G."/>
        </authorList>
    </citation>
    <scope>NUCLEOTIDE SEQUENCE [LARGE SCALE GENOMIC DNA]</scope>
    <source>
        <strain evidence="12">C18/9</strain>
    </source>
</reference>
<feature type="transmembrane region" description="Helical" evidence="9">
    <location>
        <begin position="284"/>
        <end position="304"/>
    </location>
</feature>
<protein>
    <submittedName>
        <fullName evidence="11">Related to Siderophore iron transporter 3</fullName>
    </submittedName>
</protein>
<keyword evidence="3" id="KW-0813">Transport</keyword>
<dbReference type="PANTHER" id="PTHR23501:SF58">
    <property type="entry name" value="LOW AFFINITY HEME TRANSPORTER STR3"/>
    <property type="match status" value="1"/>
</dbReference>
<evidence type="ECO:0000256" key="8">
    <source>
        <dbReference type="SAM" id="MobiDB-lite"/>
    </source>
</evidence>
<feature type="region of interest" description="Disordered" evidence="8">
    <location>
        <begin position="1"/>
        <end position="40"/>
    </location>
</feature>
<keyword evidence="4 9" id="KW-0812">Transmembrane</keyword>
<feature type="compositionally biased region" description="Basic and acidic residues" evidence="8">
    <location>
        <begin position="1"/>
        <end position="25"/>
    </location>
</feature>
<feature type="domain" description="Major facilitator superfamily (MFS) profile" evidence="10">
    <location>
        <begin position="66"/>
        <end position="578"/>
    </location>
</feature>
<feature type="transmembrane region" description="Helical" evidence="9">
    <location>
        <begin position="99"/>
        <end position="119"/>
    </location>
</feature>
<evidence type="ECO:0000256" key="6">
    <source>
        <dbReference type="ARBA" id="ARBA00023065"/>
    </source>
</evidence>
<dbReference type="GO" id="GO:0022857">
    <property type="term" value="F:transmembrane transporter activity"/>
    <property type="evidence" value="ECO:0007669"/>
    <property type="project" value="InterPro"/>
</dbReference>
<feature type="transmembrane region" description="Helical" evidence="9">
    <location>
        <begin position="61"/>
        <end position="79"/>
    </location>
</feature>
<comment type="subcellular location">
    <subcellularLocation>
        <location evidence="1">Membrane</location>
        <topology evidence="1">Multi-pass membrane protein</topology>
    </subcellularLocation>
</comment>